<sequence length="106" mass="11957">MWSRLESEMEGRRRAAELASLDDFFKPAIAKGAVMMHHTKDTVKSAHAVIRQILKNHPNALNIQKEIVDEHKDIDQTGAGIALDQKLAQLAHQYQLQLKAQFEAAE</sequence>
<accession>A0A9W8ML51</accession>
<protein>
    <submittedName>
        <fullName evidence="1">Uncharacterized protein</fullName>
    </submittedName>
</protein>
<reference evidence="1" key="1">
    <citation type="submission" date="2022-06" db="EMBL/GenBank/DDBJ databases">
        <title>Genome Sequence of Candolleomyces eurysporus.</title>
        <authorList>
            <person name="Buettner E."/>
        </authorList>
    </citation>
    <scope>NUCLEOTIDE SEQUENCE</scope>
    <source>
        <strain evidence="1">VTCC 930004</strain>
    </source>
</reference>
<dbReference type="AlphaFoldDB" id="A0A9W8ML51"/>
<organism evidence="1 2">
    <name type="scientific">Candolleomyces eurysporus</name>
    <dbReference type="NCBI Taxonomy" id="2828524"/>
    <lineage>
        <taxon>Eukaryota</taxon>
        <taxon>Fungi</taxon>
        <taxon>Dikarya</taxon>
        <taxon>Basidiomycota</taxon>
        <taxon>Agaricomycotina</taxon>
        <taxon>Agaricomycetes</taxon>
        <taxon>Agaricomycetidae</taxon>
        <taxon>Agaricales</taxon>
        <taxon>Agaricineae</taxon>
        <taxon>Psathyrellaceae</taxon>
        <taxon>Candolleomyces</taxon>
    </lineage>
</organism>
<dbReference type="OrthoDB" id="8954335at2759"/>
<dbReference type="Proteomes" id="UP001140091">
    <property type="component" value="Unassembled WGS sequence"/>
</dbReference>
<feature type="non-terminal residue" evidence="1">
    <location>
        <position position="106"/>
    </location>
</feature>
<comment type="caution">
    <text evidence="1">The sequence shown here is derived from an EMBL/GenBank/DDBJ whole genome shotgun (WGS) entry which is preliminary data.</text>
</comment>
<proteinExistence type="predicted"/>
<evidence type="ECO:0000313" key="2">
    <source>
        <dbReference type="Proteomes" id="UP001140091"/>
    </source>
</evidence>
<evidence type="ECO:0000313" key="1">
    <source>
        <dbReference type="EMBL" id="KAJ2935990.1"/>
    </source>
</evidence>
<gene>
    <name evidence="1" type="ORF">H1R20_g1103</name>
</gene>
<name>A0A9W8ML51_9AGAR</name>
<dbReference type="EMBL" id="JANBPK010000222">
    <property type="protein sequence ID" value="KAJ2935990.1"/>
    <property type="molecule type" value="Genomic_DNA"/>
</dbReference>
<keyword evidence="2" id="KW-1185">Reference proteome</keyword>